<name>A0A6M3L9A9_9ZZZZ</name>
<dbReference type="EMBL" id="MT142909">
    <property type="protein sequence ID" value="QJA90382.1"/>
    <property type="molecule type" value="Genomic_DNA"/>
</dbReference>
<organism evidence="1">
    <name type="scientific">viral metagenome</name>
    <dbReference type="NCBI Taxonomy" id="1070528"/>
    <lineage>
        <taxon>unclassified sequences</taxon>
        <taxon>metagenomes</taxon>
        <taxon>organismal metagenomes</taxon>
    </lineage>
</organism>
<accession>A0A6M3L9A9</accession>
<evidence type="ECO:0000313" key="1">
    <source>
        <dbReference type="EMBL" id="QJA90382.1"/>
    </source>
</evidence>
<reference evidence="1" key="1">
    <citation type="submission" date="2020-03" db="EMBL/GenBank/DDBJ databases">
        <title>The deep terrestrial virosphere.</title>
        <authorList>
            <person name="Holmfeldt K."/>
            <person name="Nilsson E."/>
            <person name="Simone D."/>
            <person name="Lopez-Fernandez M."/>
            <person name="Wu X."/>
            <person name="de Brujin I."/>
            <person name="Lundin D."/>
            <person name="Andersson A."/>
            <person name="Bertilsson S."/>
            <person name="Dopson M."/>
        </authorList>
    </citation>
    <scope>NUCLEOTIDE SEQUENCE</scope>
    <source>
        <strain evidence="1">MM415B02381</strain>
    </source>
</reference>
<gene>
    <name evidence="1" type="ORF">MM415B02381_0008</name>
</gene>
<proteinExistence type="predicted"/>
<sequence>MAKWRPGEGWDETLAKENMPSYSWGKNEYGVFLRGISVGADAMLEALRKRGSPKPPKDWDKYAKHLGLHDVYSISVEVCPDECDGTVVFIPDDEVQS</sequence>
<protein>
    <submittedName>
        <fullName evidence="1">Uncharacterized protein</fullName>
    </submittedName>
</protein>
<dbReference type="AlphaFoldDB" id="A0A6M3L9A9"/>